<accession>A0A9J6A0B1</accession>
<keyword evidence="2" id="KW-1185">Reference proteome</keyword>
<dbReference type="OrthoDB" id="696485at2759"/>
<dbReference type="EMBL" id="JACXVP010000003">
    <property type="protein sequence ID" value="KAG5617977.1"/>
    <property type="molecule type" value="Genomic_DNA"/>
</dbReference>
<evidence type="ECO:0000313" key="2">
    <source>
        <dbReference type="Proteomes" id="UP000824120"/>
    </source>
</evidence>
<gene>
    <name evidence="1" type="ORF">H5410_017801</name>
</gene>
<comment type="caution">
    <text evidence="1">The sequence shown here is derived from an EMBL/GenBank/DDBJ whole genome shotgun (WGS) entry which is preliminary data.</text>
</comment>
<organism evidence="1 2">
    <name type="scientific">Solanum commersonii</name>
    <name type="common">Commerson's wild potato</name>
    <name type="synonym">Commerson's nightshade</name>
    <dbReference type="NCBI Taxonomy" id="4109"/>
    <lineage>
        <taxon>Eukaryota</taxon>
        <taxon>Viridiplantae</taxon>
        <taxon>Streptophyta</taxon>
        <taxon>Embryophyta</taxon>
        <taxon>Tracheophyta</taxon>
        <taxon>Spermatophyta</taxon>
        <taxon>Magnoliopsida</taxon>
        <taxon>eudicotyledons</taxon>
        <taxon>Gunneridae</taxon>
        <taxon>Pentapetalae</taxon>
        <taxon>asterids</taxon>
        <taxon>lamiids</taxon>
        <taxon>Solanales</taxon>
        <taxon>Solanaceae</taxon>
        <taxon>Solanoideae</taxon>
        <taxon>Solaneae</taxon>
        <taxon>Solanum</taxon>
    </lineage>
</organism>
<name>A0A9J6A0B1_SOLCO</name>
<proteinExistence type="predicted"/>
<sequence length="74" mass="8795">MNRQCRNIHRPLSAGLGGRRRVKRDVWKERNGRCFEDRSNSIHKVKWNCIVSLLFWCKQLCIDDIDQIIDLIGN</sequence>
<dbReference type="Proteomes" id="UP000824120">
    <property type="component" value="Chromosome 3"/>
</dbReference>
<dbReference type="AlphaFoldDB" id="A0A9J6A0B1"/>
<reference evidence="1 2" key="1">
    <citation type="submission" date="2020-09" db="EMBL/GenBank/DDBJ databases">
        <title>De no assembly of potato wild relative species, Solanum commersonii.</title>
        <authorList>
            <person name="Cho K."/>
        </authorList>
    </citation>
    <scope>NUCLEOTIDE SEQUENCE [LARGE SCALE GENOMIC DNA]</scope>
    <source>
        <strain evidence="1">LZ3.2</strain>
        <tissue evidence="1">Leaf</tissue>
    </source>
</reference>
<evidence type="ECO:0000313" key="1">
    <source>
        <dbReference type="EMBL" id="KAG5617977.1"/>
    </source>
</evidence>
<feature type="non-terminal residue" evidence="1">
    <location>
        <position position="1"/>
    </location>
</feature>
<protein>
    <submittedName>
        <fullName evidence="1">Uncharacterized protein</fullName>
    </submittedName>
</protein>